<dbReference type="AlphaFoldDB" id="A0A5B7ITZ0"/>
<reference evidence="2 3" key="1">
    <citation type="submission" date="2019-05" db="EMBL/GenBank/DDBJ databases">
        <title>Another draft genome of Portunus trituberculatus and its Hox gene families provides insights of decapod evolution.</title>
        <authorList>
            <person name="Jeong J.-H."/>
            <person name="Song I."/>
            <person name="Kim S."/>
            <person name="Choi T."/>
            <person name="Kim D."/>
            <person name="Ryu S."/>
            <person name="Kim W."/>
        </authorList>
    </citation>
    <scope>NUCLEOTIDE SEQUENCE [LARGE SCALE GENOMIC DNA]</scope>
    <source>
        <tissue evidence="2">Muscle</tissue>
    </source>
</reference>
<dbReference type="Proteomes" id="UP000324222">
    <property type="component" value="Unassembled WGS sequence"/>
</dbReference>
<gene>
    <name evidence="2" type="ORF">E2C01_078369</name>
</gene>
<feature type="region of interest" description="Disordered" evidence="1">
    <location>
        <begin position="1"/>
        <end position="34"/>
    </location>
</feature>
<dbReference type="EMBL" id="VSRR010063061">
    <property type="protein sequence ID" value="MPC83654.1"/>
    <property type="molecule type" value="Genomic_DNA"/>
</dbReference>
<protein>
    <submittedName>
        <fullName evidence="2">Uncharacterized protein</fullName>
    </submittedName>
</protein>
<name>A0A5B7ITZ0_PORTR</name>
<proteinExistence type="predicted"/>
<accession>A0A5B7ITZ0</accession>
<evidence type="ECO:0000313" key="2">
    <source>
        <dbReference type="EMBL" id="MPC83654.1"/>
    </source>
</evidence>
<keyword evidence="3" id="KW-1185">Reference proteome</keyword>
<sequence length="69" mass="7909">MKVKMTHFVKERKRKRERERGACKGHGSVKVPQEPSECDTFALRHSWTVAATHKNLPLWPINTPGTTDP</sequence>
<evidence type="ECO:0000313" key="3">
    <source>
        <dbReference type="Proteomes" id="UP000324222"/>
    </source>
</evidence>
<feature type="compositionally biased region" description="Basic residues" evidence="1">
    <location>
        <begin position="1"/>
        <end position="17"/>
    </location>
</feature>
<organism evidence="2 3">
    <name type="scientific">Portunus trituberculatus</name>
    <name type="common">Swimming crab</name>
    <name type="synonym">Neptunus trituberculatus</name>
    <dbReference type="NCBI Taxonomy" id="210409"/>
    <lineage>
        <taxon>Eukaryota</taxon>
        <taxon>Metazoa</taxon>
        <taxon>Ecdysozoa</taxon>
        <taxon>Arthropoda</taxon>
        <taxon>Crustacea</taxon>
        <taxon>Multicrustacea</taxon>
        <taxon>Malacostraca</taxon>
        <taxon>Eumalacostraca</taxon>
        <taxon>Eucarida</taxon>
        <taxon>Decapoda</taxon>
        <taxon>Pleocyemata</taxon>
        <taxon>Brachyura</taxon>
        <taxon>Eubrachyura</taxon>
        <taxon>Portunoidea</taxon>
        <taxon>Portunidae</taxon>
        <taxon>Portuninae</taxon>
        <taxon>Portunus</taxon>
    </lineage>
</organism>
<comment type="caution">
    <text evidence="2">The sequence shown here is derived from an EMBL/GenBank/DDBJ whole genome shotgun (WGS) entry which is preliminary data.</text>
</comment>
<evidence type="ECO:0000256" key="1">
    <source>
        <dbReference type="SAM" id="MobiDB-lite"/>
    </source>
</evidence>